<protein>
    <recommendedName>
        <fullName evidence="4">J domain-containing protein</fullName>
    </recommendedName>
</protein>
<name>A0AAE0W4J9_9BIVA</name>
<feature type="signal peptide" evidence="3">
    <location>
        <begin position="1"/>
        <end position="22"/>
    </location>
</feature>
<dbReference type="SMART" id="SM00271">
    <property type="entry name" value="DnaJ"/>
    <property type="match status" value="1"/>
</dbReference>
<dbReference type="AlphaFoldDB" id="A0AAE0W4J9"/>
<dbReference type="PROSITE" id="PS50076">
    <property type="entry name" value="DNAJ_2"/>
    <property type="match status" value="1"/>
</dbReference>
<feature type="domain" description="J" evidence="4">
    <location>
        <begin position="26"/>
        <end position="90"/>
    </location>
</feature>
<dbReference type="EMBL" id="JAEAOA010002318">
    <property type="protein sequence ID" value="KAK3600257.1"/>
    <property type="molecule type" value="Genomic_DNA"/>
</dbReference>
<keyword evidence="3" id="KW-0732">Signal</keyword>
<evidence type="ECO:0000256" key="1">
    <source>
        <dbReference type="SAM" id="MobiDB-lite"/>
    </source>
</evidence>
<feature type="region of interest" description="Disordered" evidence="1">
    <location>
        <begin position="81"/>
        <end position="104"/>
    </location>
</feature>
<dbReference type="PRINTS" id="PR00625">
    <property type="entry name" value="JDOMAIN"/>
</dbReference>
<dbReference type="CDD" id="cd06257">
    <property type="entry name" value="DnaJ"/>
    <property type="match status" value="1"/>
</dbReference>
<dbReference type="PANTHER" id="PTHR44303:SF2">
    <property type="entry name" value="DNAJ HOMOLOG SUBFAMILY C MEMBER 16"/>
    <property type="match status" value="1"/>
</dbReference>
<organism evidence="5 6">
    <name type="scientific">Potamilus streckersoni</name>
    <dbReference type="NCBI Taxonomy" id="2493646"/>
    <lineage>
        <taxon>Eukaryota</taxon>
        <taxon>Metazoa</taxon>
        <taxon>Spiralia</taxon>
        <taxon>Lophotrochozoa</taxon>
        <taxon>Mollusca</taxon>
        <taxon>Bivalvia</taxon>
        <taxon>Autobranchia</taxon>
        <taxon>Heteroconchia</taxon>
        <taxon>Palaeoheterodonta</taxon>
        <taxon>Unionida</taxon>
        <taxon>Unionoidea</taxon>
        <taxon>Unionidae</taxon>
        <taxon>Ambleminae</taxon>
        <taxon>Lampsilini</taxon>
        <taxon>Potamilus</taxon>
    </lineage>
</organism>
<reference evidence="5" key="2">
    <citation type="journal article" date="2021" name="Genome Biol. Evol.">
        <title>Developing a high-quality reference genome for a parasitic bivalve with doubly uniparental inheritance (Bivalvia: Unionida).</title>
        <authorList>
            <person name="Smith C.H."/>
        </authorList>
    </citation>
    <scope>NUCLEOTIDE SEQUENCE</scope>
    <source>
        <strain evidence="5">CHS0354</strain>
        <tissue evidence="5">Mantle</tissue>
    </source>
</reference>
<evidence type="ECO:0000256" key="2">
    <source>
        <dbReference type="SAM" id="Phobius"/>
    </source>
</evidence>
<keyword evidence="6" id="KW-1185">Reference proteome</keyword>
<reference evidence="5" key="1">
    <citation type="journal article" date="2021" name="Genome Biol. Evol.">
        <title>A High-Quality Reference Genome for a Parasitic Bivalve with Doubly Uniparental Inheritance (Bivalvia: Unionida).</title>
        <authorList>
            <person name="Smith C.H."/>
        </authorList>
    </citation>
    <scope>NUCLEOTIDE SEQUENCE</scope>
    <source>
        <strain evidence="5">CHS0354</strain>
    </source>
</reference>
<dbReference type="Gene3D" id="1.10.287.110">
    <property type="entry name" value="DnaJ domain"/>
    <property type="match status" value="1"/>
</dbReference>
<keyword evidence="2" id="KW-1133">Transmembrane helix</keyword>
<feature type="compositionally biased region" description="Polar residues" evidence="1">
    <location>
        <begin position="92"/>
        <end position="103"/>
    </location>
</feature>
<comment type="caution">
    <text evidence="5">The sequence shown here is derived from an EMBL/GenBank/DDBJ whole genome shotgun (WGS) entry which is preliminary data.</text>
</comment>
<dbReference type="PANTHER" id="PTHR44303">
    <property type="entry name" value="DNAJ HOMOLOG SUBFAMILY C MEMBER 16"/>
    <property type="match status" value="1"/>
</dbReference>
<evidence type="ECO:0000256" key="3">
    <source>
        <dbReference type="SAM" id="SignalP"/>
    </source>
</evidence>
<dbReference type="Proteomes" id="UP001195483">
    <property type="component" value="Unassembled WGS sequence"/>
</dbReference>
<keyword evidence="2" id="KW-0812">Transmembrane</keyword>
<dbReference type="Pfam" id="PF00226">
    <property type="entry name" value="DnaJ"/>
    <property type="match status" value="1"/>
</dbReference>
<dbReference type="SUPFAM" id="SSF52833">
    <property type="entry name" value="Thioredoxin-like"/>
    <property type="match status" value="1"/>
</dbReference>
<dbReference type="Gene3D" id="3.40.30.10">
    <property type="entry name" value="Glutaredoxin"/>
    <property type="match status" value="1"/>
</dbReference>
<sequence>MIVCRVLLSCQIVFLLLSICEAETESLYDILGVKRTASQREIKQAYKKLAKDWHPDKNDDPNAADKFTKINEAYETLGHPDKRREYDDFGYTSATGRQPSQQHGGFHDNYNPFGGAFEQFFAGGNGFQFHFGGDFGGIDKYSISLRQYETVILPNSHRKPCVIYAYTDFCFNCMRIENYVEKYLQELKSVGLCAATFHAGREAGLVSHLRITNVPVIMAVSAGRITYFKGSVNTQSLRDFTRTLFSPTTFSKVKDGTYQGFLNGFIDNRVRAIFFGQKQDPGTRFLAPAFYYQDNIAFAYVYTMDPETRILKEKYNINNNRETILLFNEETDTPVATISMQRLPRTTIDEVLEANKYLMLPRLSSQRYFDELCPEEHKVKKRKLCVVIVTKKKKEHDQYRESFRKYSQRSKLAGHERIKFSYIYEDTQKDFVLALMKERMQENDTAPLKVAILWRIEEKKLTYEWLETGWDLQSEKEKICEEKLENRLTVLLTTDSILPYRTNLPELYNEHAASLLVRIGHKLLFWADRIWSYLTRYDDMTWMAVFLSIIFVIGMGYFMHKLASIEEEKVHLNQPKRTYPRPPSRLVLPKIYFLLHYDS</sequence>
<accession>A0AAE0W4J9</accession>
<proteinExistence type="predicted"/>
<dbReference type="SUPFAM" id="SSF46565">
    <property type="entry name" value="Chaperone J-domain"/>
    <property type="match status" value="1"/>
</dbReference>
<reference evidence="5" key="3">
    <citation type="submission" date="2023-05" db="EMBL/GenBank/DDBJ databases">
        <authorList>
            <person name="Smith C.H."/>
        </authorList>
    </citation>
    <scope>NUCLEOTIDE SEQUENCE</scope>
    <source>
        <strain evidence="5">CHS0354</strain>
        <tissue evidence="5">Mantle</tissue>
    </source>
</reference>
<dbReference type="InterPro" id="IPR036869">
    <property type="entry name" value="J_dom_sf"/>
</dbReference>
<evidence type="ECO:0000313" key="5">
    <source>
        <dbReference type="EMBL" id="KAK3600257.1"/>
    </source>
</evidence>
<keyword evidence="2" id="KW-0472">Membrane</keyword>
<evidence type="ECO:0000259" key="4">
    <source>
        <dbReference type="PROSITE" id="PS50076"/>
    </source>
</evidence>
<dbReference type="InterPro" id="IPR001623">
    <property type="entry name" value="DnaJ_domain"/>
</dbReference>
<dbReference type="InterPro" id="IPR052448">
    <property type="entry name" value="DnaJ_C16_autophagy_reg"/>
</dbReference>
<feature type="transmembrane region" description="Helical" evidence="2">
    <location>
        <begin position="540"/>
        <end position="559"/>
    </location>
</feature>
<evidence type="ECO:0000313" key="6">
    <source>
        <dbReference type="Proteomes" id="UP001195483"/>
    </source>
</evidence>
<dbReference type="InterPro" id="IPR036249">
    <property type="entry name" value="Thioredoxin-like_sf"/>
</dbReference>
<gene>
    <name evidence="5" type="ORF">CHS0354_039724</name>
</gene>
<feature type="chain" id="PRO_5042162223" description="J domain-containing protein" evidence="3">
    <location>
        <begin position="23"/>
        <end position="599"/>
    </location>
</feature>